<sequence length="84" mass="9937">MMTHNLKTLPVYFNRVWELEKQFEIRKNDRGFQTGDKLRLEEWTEKDGYTQRFIECTVKYVLHGFEGLTDGYVALGIEINSCVS</sequence>
<feature type="domain" description="DUF3850" evidence="1">
    <location>
        <begin position="3"/>
        <end position="77"/>
    </location>
</feature>
<keyword evidence="3" id="KW-1185">Reference proteome</keyword>
<protein>
    <recommendedName>
        <fullName evidence="1">DUF3850 domain-containing protein</fullName>
    </recommendedName>
</protein>
<evidence type="ECO:0000259" key="1">
    <source>
        <dbReference type="Pfam" id="PF12961"/>
    </source>
</evidence>
<dbReference type="STRING" id="1454006.AW14_06875"/>
<dbReference type="Gene3D" id="2.30.130.30">
    <property type="entry name" value="Hypothetical protein"/>
    <property type="match status" value="1"/>
</dbReference>
<dbReference type="AlphaFoldDB" id="A0A0C5W887"/>
<evidence type="ECO:0000313" key="3">
    <source>
        <dbReference type="Proteomes" id="UP000032229"/>
    </source>
</evidence>
<dbReference type="InterPro" id="IPR015947">
    <property type="entry name" value="PUA-like_sf"/>
</dbReference>
<dbReference type="HOGENOM" id="CLU_145949_1_1_10"/>
<dbReference type="EMBL" id="CP007202">
    <property type="protein sequence ID" value="AJR03393.1"/>
    <property type="molecule type" value="Genomic_DNA"/>
</dbReference>
<dbReference type="KEGG" id="sze:AW14_06875"/>
<proteinExistence type="predicted"/>
<dbReference type="SUPFAM" id="SSF88697">
    <property type="entry name" value="PUA domain-like"/>
    <property type="match status" value="1"/>
</dbReference>
<name>A0A0C5W887_9FLAO</name>
<dbReference type="Pfam" id="PF12961">
    <property type="entry name" value="DUF3850"/>
    <property type="match status" value="1"/>
</dbReference>
<reference evidence="2 3" key="1">
    <citation type="submission" date="2014-02" db="EMBL/GenBank/DDBJ databases">
        <authorList>
            <person name="Young C.-C."/>
            <person name="Hameed A."/>
            <person name="Huang H.-C."/>
            <person name="Shahina M."/>
        </authorList>
    </citation>
    <scope>NUCLEOTIDE SEQUENCE [LARGE SCALE GENOMIC DNA]</scope>
    <source>
        <strain evidence="2 3">CC-SAMT-1</strain>
    </source>
</reference>
<gene>
    <name evidence="2" type="ORF">AW14_06875</name>
</gene>
<evidence type="ECO:0000313" key="2">
    <source>
        <dbReference type="EMBL" id="AJR03393.1"/>
    </source>
</evidence>
<dbReference type="InterPro" id="IPR039440">
    <property type="entry name" value="DUF3850"/>
</dbReference>
<dbReference type="Proteomes" id="UP000032229">
    <property type="component" value="Chromosome"/>
</dbReference>
<accession>A0A0C5W887</accession>
<organism evidence="2 3">
    <name type="scientific">Siansivirga zeaxanthinifaciens CC-SAMT-1</name>
    <dbReference type="NCBI Taxonomy" id="1454006"/>
    <lineage>
        <taxon>Bacteria</taxon>
        <taxon>Pseudomonadati</taxon>
        <taxon>Bacteroidota</taxon>
        <taxon>Flavobacteriia</taxon>
        <taxon>Flavobacteriales</taxon>
        <taxon>Flavobacteriaceae</taxon>
        <taxon>Siansivirga</taxon>
    </lineage>
</organism>